<organism evidence="3 4">
    <name type="scientific">Marinomonas arenicola</name>
    <dbReference type="NCBI Taxonomy" id="569601"/>
    <lineage>
        <taxon>Bacteria</taxon>
        <taxon>Pseudomonadati</taxon>
        <taxon>Pseudomonadota</taxon>
        <taxon>Gammaproteobacteria</taxon>
        <taxon>Oceanospirillales</taxon>
        <taxon>Oceanospirillaceae</taxon>
        <taxon>Marinomonas</taxon>
    </lineage>
</organism>
<dbReference type="EMBL" id="JBAKAR010000009">
    <property type="protein sequence ID" value="MEL0613860.1"/>
    <property type="molecule type" value="Genomic_DNA"/>
</dbReference>
<dbReference type="InterPro" id="IPR018389">
    <property type="entry name" value="DctP_fam"/>
</dbReference>
<dbReference type="Gene3D" id="3.40.190.170">
    <property type="entry name" value="Bacterial extracellular solute-binding protein, family 7"/>
    <property type="match status" value="1"/>
</dbReference>
<dbReference type="PIRSF" id="PIRSF006470">
    <property type="entry name" value="DctB"/>
    <property type="match status" value="1"/>
</dbReference>
<keyword evidence="4" id="KW-1185">Reference proteome</keyword>
<dbReference type="RefSeq" id="WP_341563057.1">
    <property type="nucleotide sequence ID" value="NZ_JBAKAQ010000002.1"/>
</dbReference>
<gene>
    <name evidence="3" type="ORF">V6242_11955</name>
</gene>
<feature type="chain" id="PRO_5046002575" evidence="2">
    <location>
        <begin position="29"/>
        <end position="331"/>
    </location>
</feature>
<name>A0ABU9G807_9GAMM</name>
<comment type="caution">
    <text evidence="3">The sequence shown here is derived from an EMBL/GenBank/DDBJ whole genome shotgun (WGS) entry which is preliminary data.</text>
</comment>
<dbReference type="Proteomes" id="UP001379949">
    <property type="component" value="Unassembled WGS sequence"/>
</dbReference>
<proteinExistence type="predicted"/>
<evidence type="ECO:0000313" key="3">
    <source>
        <dbReference type="EMBL" id="MEL0613860.1"/>
    </source>
</evidence>
<protein>
    <submittedName>
        <fullName evidence="3">DctP family TRAP transporter solute-binding subunit</fullName>
    </submittedName>
</protein>
<dbReference type="InterPro" id="IPR004682">
    <property type="entry name" value="TRAP_DctP"/>
</dbReference>
<accession>A0ABU9G807</accession>
<evidence type="ECO:0000256" key="2">
    <source>
        <dbReference type="SAM" id="SignalP"/>
    </source>
</evidence>
<sequence>MIKMKTLLKGMGLASAMTMALAASHSMAATTLKLGHAAPASDLQQTMSEYFKKEVESRSNGDLKINIFPHGQLGSDSQMIEGTRMGIMDFTINGLSLYSGLLPESSAFTLPFMFPDRKTAYKVLDGKVGKSVLHDMEKLGLKGLGFPENGFRNITNNRGPIREPSDLDGLRMRVNGSAALSDMFEILGANPTQMPVSELYTALETGVVDAQDHPIPIVLSFKFYELQKYLSLTRHSYSPLVLAMNLKKLNSLSDENQKIILDAANDAVAMQRKLSIEKEDKMIAELESYGMKVNRDVDSDAFREAVKPVWTNFINQYGDKMVNEILAASKE</sequence>
<dbReference type="Pfam" id="PF03480">
    <property type="entry name" value="DctP"/>
    <property type="match status" value="1"/>
</dbReference>
<dbReference type="NCBIfam" id="NF037995">
    <property type="entry name" value="TRAP_S1"/>
    <property type="match status" value="1"/>
</dbReference>
<keyword evidence="1 2" id="KW-0732">Signal</keyword>
<dbReference type="PANTHER" id="PTHR33376">
    <property type="match status" value="1"/>
</dbReference>
<evidence type="ECO:0000256" key="1">
    <source>
        <dbReference type="ARBA" id="ARBA00022729"/>
    </source>
</evidence>
<dbReference type="PANTHER" id="PTHR33376:SF18">
    <property type="entry name" value="2,3-DIKETO-L-GULONATE-BINDING PERIPLASMIC PROTEIN YIAO"/>
    <property type="match status" value="1"/>
</dbReference>
<reference evidence="3 4" key="1">
    <citation type="submission" date="2024-02" db="EMBL/GenBank/DDBJ databases">
        <title>Bacteria isolated from the canopy kelp, Nereocystis luetkeana.</title>
        <authorList>
            <person name="Pfister C.A."/>
            <person name="Younker I.T."/>
            <person name="Light S.H."/>
        </authorList>
    </citation>
    <scope>NUCLEOTIDE SEQUENCE [LARGE SCALE GENOMIC DNA]</scope>
    <source>
        <strain evidence="3 4">TI.4.07</strain>
    </source>
</reference>
<dbReference type="NCBIfam" id="TIGR00787">
    <property type="entry name" value="dctP"/>
    <property type="match status" value="1"/>
</dbReference>
<evidence type="ECO:0000313" key="4">
    <source>
        <dbReference type="Proteomes" id="UP001379949"/>
    </source>
</evidence>
<dbReference type="InterPro" id="IPR038404">
    <property type="entry name" value="TRAP_DctP_sf"/>
</dbReference>
<feature type="signal peptide" evidence="2">
    <location>
        <begin position="1"/>
        <end position="28"/>
    </location>
</feature>